<dbReference type="STRING" id="197461.A3843_14430"/>
<dbReference type="PANTHER" id="PTHR11102:SF147">
    <property type="entry name" value="SEL1L ADAPTOR SUBUNIT OF ERAD E3 UBIQUITIN LIGASE"/>
    <property type="match status" value="1"/>
</dbReference>
<reference evidence="1 2" key="1">
    <citation type="submission" date="2016-03" db="EMBL/GenBank/DDBJ databases">
        <title>Genome sequence of Nesiotobacter sp. nov., a moderately halophilic alphaproteobacterium isolated from the Yellow Sea, China.</title>
        <authorList>
            <person name="Zhang G."/>
            <person name="Zhang R."/>
        </authorList>
    </citation>
    <scope>NUCLEOTIDE SEQUENCE [LARGE SCALE GENOMIC DNA]</scope>
    <source>
        <strain evidence="1 2">WB1-6</strain>
    </source>
</reference>
<accession>A0A1U7JER3</accession>
<dbReference type="SUPFAM" id="SSF81901">
    <property type="entry name" value="HCP-like"/>
    <property type="match status" value="1"/>
</dbReference>
<keyword evidence="2" id="KW-1185">Reference proteome</keyword>
<protein>
    <submittedName>
        <fullName evidence="1">Exopolysaccharide biosynthesis protein</fullName>
    </submittedName>
</protein>
<dbReference type="InterPro" id="IPR050767">
    <property type="entry name" value="Sel1_AlgK"/>
</dbReference>
<evidence type="ECO:0000313" key="2">
    <source>
        <dbReference type="Proteomes" id="UP000185783"/>
    </source>
</evidence>
<dbReference type="PANTHER" id="PTHR11102">
    <property type="entry name" value="SEL-1-LIKE PROTEIN"/>
    <property type="match status" value="1"/>
</dbReference>
<proteinExistence type="predicted"/>
<dbReference type="InterPro" id="IPR011990">
    <property type="entry name" value="TPR-like_helical_dom_sf"/>
</dbReference>
<dbReference type="Proteomes" id="UP000185783">
    <property type="component" value="Unassembled WGS sequence"/>
</dbReference>
<name>A0A1U7JER3_9HYPH</name>
<dbReference type="InterPro" id="IPR006597">
    <property type="entry name" value="Sel1-like"/>
</dbReference>
<organism evidence="1 2">
    <name type="scientific">Pseudovibrio exalbescens</name>
    <dbReference type="NCBI Taxonomy" id="197461"/>
    <lineage>
        <taxon>Bacteria</taxon>
        <taxon>Pseudomonadati</taxon>
        <taxon>Pseudomonadota</taxon>
        <taxon>Alphaproteobacteria</taxon>
        <taxon>Hyphomicrobiales</taxon>
        <taxon>Stappiaceae</taxon>
        <taxon>Pseudovibrio</taxon>
    </lineage>
</organism>
<dbReference type="SMART" id="SM00671">
    <property type="entry name" value="SEL1"/>
    <property type="match status" value="3"/>
</dbReference>
<dbReference type="Gene3D" id="1.25.40.10">
    <property type="entry name" value="Tetratricopeptide repeat domain"/>
    <property type="match status" value="2"/>
</dbReference>
<dbReference type="Pfam" id="PF08238">
    <property type="entry name" value="Sel1"/>
    <property type="match status" value="3"/>
</dbReference>
<comment type="caution">
    <text evidence="1">The sequence shown here is derived from an EMBL/GenBank/DDBJ whole genome shotgun (WGS) entry which is preliminary data.</text>
</comment>
<sequence>MTPLEALKIGARAYFAGDKAGAVDPLHYAAEHGQPLAAWKLGQMYSVGDGVKEDDLRAFRYYSQVASSYSEDRRDSPSPALVADSIVALGTYYVTGIGDSPVKPNVAKARQLFAYAASYFGDADAQYNLGNLYLQEDAKRQAARWLKLAAMKGHVSAQAKFGELLYNSANLQHGKLVGLQWMTLARRQASHPQDDWIVKLHEKAFALASEGERRTAAEWADQWLVRHDKAQSVASSN</sequence>
<evidence type="ECO:0000313" key="1">
    <source>
        <dbReference type="EMBL" id="OKL43233.1"/>
    </source>
</evidence>
<dbReference type="AlphaFoldDB" id="A0A1U7JER3"/>
<dbReference type="EMBL" id="LVVZ01000022">
    <property type="protein sequence ID" value="OKL43233.1"/>
    <property type="molecule type" value="Genomic_DNA"/>
</dbReference>
<gene>
    <name evidence="1" type="ORF">A3843_14430</name>
</gene>
<dbReference type="GO" id="GO:0036503">
    <property type="term" value="P:ERAD pathway"/>
    <property type="evidence" value="ECO:0007669"/>
    <property type="project" value="TreeGrafter"/>
</dbReference>